<comment type="caution">
    <text evidence="2">The sequence shown here is derived from an EMBL/GenBank/DDBJ whole genome shotgun (WGS) entry which is preliminary data.</text>
</comment>
<dbReference type="PANTHER" id="PTHR46017">
    <property type="entry name" value="ALPHA-MANNOSIDASE 2C1"/>
    <property type="match status" value="1"/>
</dbReference>
<accession>A0A3E0D602</accession>
<sequence length="850" mass="94867">MKSKSVLLIVILLAGISQVFGQLQQKQLYISNDDHTDYMWTGNEEEYREAFIKMLDFYIAQSDSTANLPSPYQGKFNADGTFWLWEYAKNKSPEAFQKLINKIKSGHISVPYNALVSCYGANNVEGVLRGMYYAGELERKSGLELDQAVSMENQTLPLGLGSLWAGSGVKFSWKGVCDCVTKVPDLSQRDKEIYWYSGLDSSQVLMKWYSIIPGKDGNKQLGGYAEARDPNLAVDQLSELCESPNYPYRIAGAFGFGWDDLQTTTNTFISTAQKKTDSGQQVIVSNQSDFFKAFKAAYGHQLPKESLAYGNEWDLYSASMAEVSSQVKRSIEKLRTAEAMATLAIQNNPSFVNHLIEKKRDAWMALGLYYEHDWTADGPVTRDERAIWQRKIEGQLTGYVDELHGLAQAELGKQVKGKSNNIRFYAFNPLSWQRTDFCDFLYDGPKDIKVIDLTSNLEVPFQFMDDQGKKSIRILARDIPSVGYKVFEIQKGKPRPFSNAAEFEGSIIENDFFKLTMTNQGVITGLIDKKNGNKELVSQINGKYMNDLGSGGNDSGELIVENSGPVSVTIVAKGKLPLAHTTKITLFKEIPRVAIHNQITENFGETHSWTFSHSLAEAEVWHEEVGAVIKAKPYTEGGHYAIKNGRFDWLTLNHFAAIDEGDFSLTLSNSDCSFMKLGSSELDHLDTKTPQLSILAGGQVDGKGLGIVNQDGDSLFTQRFALGTHSFYNEVSSMRFALEHQNPLVSGVVSGENGKLPESNYSFLKIENSNVLLWSLKPSEDGSEKGFVTRIWNMGNQQQATKISFSNPIASAFLTSHIETDIIQAVISNGVLNENIGRNQIKTFRIQFKK</sequence>
<protein>
    <submittedName>
        <fullName evidence="2">Alpha-mannosidase</fullName>
    </submittedName>
</protein>
<evidence type="ECO:0000313" key="3">
    <source>
        <dbReference type="Proteomes" id="UP000256405"/>
    </source>
</evidence>
<feature type="domain" description="Glycosyl hydrolases family 38 C-terminal" evidence="1">
    <location>
        <begin position="770"/>
        <end position="844"/>
    </location>
</feature>
<evidence type="ECO:0000313" key="2">
    <source>
        <dbReference type="EMBL" id="REG77535.1"/>
    </source>
</evidence>
<dbReference type="PANTHER" id="PTHR46017:SF1">
    <property type="entry name" value="ALPHA-MANNOSIDASE 2C1"/>
    <property type="match status" value="1"/>
</dbReference>
<dbReference type="InterPro" id="IPR011013">
    <property type="entry name" value="Gal_mutarotase_sf_dom"/>
</dbReference>
<dbReference type="RefSeq" id="WP_169714503.1">
    <property type="nucleotide sequence ID" value="NZ_MSSW01000099.1"/>
</dbReference>
<dbReference type="InterPro" id="IPR027291">
    <property type="entry name" value="Glyco_hydro_38_N_sf"/>
</dbReference>
<keyword evidence="3" id="KW-1185">Reference proteome</keyword>
<dbReference type="AlphaFoldDB" id="A0A3E0D602"/>
<organism evidence="2 3">
    <name type="scientific">Algoriphagus antarcticus</name>
    <dbReference type="NCBI Taxonomy" id="238540"/>
    <lineage>
        <taxon>Bacteria</taxon>
        <taxon>Pseudomonadati</taxon>
        <taxon>Bacteroidota</taxon>
        <taxon>Cytophagia</taxon>
        <taxon>Cytophagales</taxon>
        <taxon>Cyclobacteriaceae</taxon>
        <taxon>Algoriphagus</taxon>
    </lineage>
</organism>
<dbReference type="InterPro" id="IPR041147">
    <property type="entry name" value="GH38_C"/>
</dbReference>
<dbReference type="Gene3D" id="3.20.110.10">
    <property type="entry name" value="Glycoside hydrolase 38, N terminal domain"/>
    <property type="match status" value="1"/>
</dbReference>
<dbReference type="Gene3D" id="2.60.40.1180">
    <property type="entry name" value="Golgi alpha-mannosidase II"/>
    <property type="match status" value="1"/>
</dbReference>
<evidence type="ECO:0000259" key="1">
    <source>
        <dbReference type="Pfam" id="PF17677"/>
    </source>
</evidence>
<dbReference type="SUPFAM" id="SSF74650">
    <property type="entry name" value="Galactose mutarotase-like"/>
    <property type="match status" value="1"/>
</dbReference>
<dbReference type="EMBL" id="QUNF01000042">
    <property type="protein sequence ID" value="REG77535.1"/>
    <property type="molecule type" value="Genomic_DNA"/>
</dbReference>
<dbReference type="GO" id="GO:0030246">
    <property type="term" value="F:carbohydrate binding"/>
    <property type="evidence" value="ECO:0007669"/>
    <property type="project" value="InterPro"/>
</dbReference>
<dbReference type="InterPro" id="IPR013780">
    <property type="entry name" value="Glyco_hydro_b"/>
</dbReference>
<dbReference type="GO" id="GO:0004559">
    <property type="term" value="F:alpha-mannosidase activity"/>
    <property type="evidence" value="ECO:0007669"/>
    <property type="project" value="TreeGrafter"/>
</dbReference>
<dbReference type="GO" id="GO:0009313">
    <property type="term" value="P:oligosaccharide catabolic process"/>
    <property type="evidence" value="ECO:0007669"/>
    <property type="project" value="TreeGrafter"/>
</dbReference>
<gene>
    <name evidence="2" type="ORF">C8N25_1427</name>
</gene>
<proteinExistence type="predicted"/>
<dbReference type="Pfam" id="PF17677">
    <property type="entry name" value="Glyco_hydro38C2"/>
    <property type="match status" value="1"/>
</dbReference>
<reference evidence="2 3" key="1">
    <citation type="submission" date="2018-08" db="EMBL/GenBank/DDBJ databases">
        <title>Genomic Encyclopedia of Archaeal and Bacterial Type Strains, Phase II (KMG-II): from individual species to whole genera.</title>
        <authorList>
            <person name="Goeker M."/>
        </authorList>
    </citation>
    <scope>NUCLEOTIDE SEQUENCE [LARGE SCALE GENOMIC DNA]</scope>
    <source>
        <strain evidence="2 3">DSM 15986</strain>
    </source>
</reference>
<dbReference type="Proteomes" id="UP000256405">
    <property type="component" value="Unassembled WGS sequence"/>
</dbReference>
<name>A0A3E0D602_9BACT</name>